<evidence type="ECO:0000313" key="3">
    <source>
        <dbReference type="Proteomes" id="UP000050525"/>
    </source>
</evidence>
<dbReference type="Pfam" id="PF17307">
    <property type="entry name" value="Smim3"/>
    <property type="match status" value="1"/>
</dbReference>
<name>A0A151MT68_ALLMI</name>
<dbReference type="EMBL" id="AKHW03005127">
    <property type="protein sequence ID" value="KYO27689.1"/>
    <property type="molecule type" value="Genomic_DNA"/>
</dbReference>
<keyword evidence="1" id="KW-1133">Transmembrane helix</keyword>
<dbReference type="AlphaFoldDB" id="A0A151MT68"/>
<evidence type="ECO:0000256" key="1">
    <source>
        <dbReference type="SAM" id="Phobius"/>
    </source>
</evidence>
<gene>
    <name evidence="2" type="ORF">Y1Q_0005248</name>
</gene>
<protein>
    <submittedName>
        <fullName evidence="2">Uncharacterized protein</fullName>
    </submittedName>
</protein>
<organism evidence="2 3">
    <name type="scientific">Alligator mississippiensis</name>
    <name type="common">American alligator</name>
    <dbReference type="NCBI Taxonomy" id="8496"/>
    <lineage>
        <taxon>Eukaryota</taxon>
        <taxon>Metazoa</taxon>
        <taxon>Chordata</taxon>
        <taxon>Craniata</taxon>
        <taxon>Vertebrata</taxon>
        <taxon>Euteleostomi</taxon>
        <taxon>Archelosauria</taxon>
        <taxon>Archosauria</taxon>
        <taxon>Crocodylia</taxon>
        <taxon>Alligatoridae</taxon>
        <taxon>Alligatorinae</taxon>
        <taxon>Alligator</taxon>
    </lineage>
</organism>
<feature type="transmembrane region" description="Helical" evidence="1">
    <location>
        <begin position="34"/>
        <end position="59"/>
    </location>
</feature>
<proteinExistence type="predicted"/>
<reference evidence="2 3" key="1">
    <citation type="journal article" date="2012" name="Genome Biol.">
        <title>Sequencing three crocodilian genomes to illuminate the evolution of archosaurs and amniotes.</title>
        <authorList>
            <person name="St John J.A."/>
            <person name="Braun E.L."/>
            <person name="Isberg S.R."/>
            <person name="Miles L.G."/>
            <person name="Chong A.Y."/>
            <person name="Gongora J."/>
            <person name="Dalzell P."/>
            <person name="Moran C."/>
            <person name="Bed'hom B."/>
            <person name="Abzhanov A."/>
            <person name="Burgess S.C."/>
            <person name="Cooksey A.M."/>
            <person name="Castoe T.A."/>
            <person name="Crawford N.G."/>
            <person name="Densmore L.D."/>
            <person name="Drew J.C."/>
            <person name="Edwards S.V."/>
            <person name="Faircloth B.C."/>
            <person name="Fujita M.K."/>
            <person name="Greenwold M.J."/>
            <person name="Hoffmann F.G."/>
            <person name="Howard J.M."/>
            <person name="Iguchi T."/>
            <person name="Janes D.E."/>
            <person name="Khan S.Y."/>
            <person name="Kohno S."/>
            <person name="de Koning A.J."/>
            <person name="Lance S.L."/>
            <person name="McCarthy F.M."/>
            <person name="McCormack J.E."/>
            <person name="Merchant M.E."/>
            <person name="Peterson D.G."/>
            <person name="Pollock D.D."/>
            <person name="Pourmand N."/>
            <person name="Raney B.J."/>
            <person name="Roessler K.A."/>
            <person name="Sanford J.R."/>
            <person name="Sawyer R.H."/>
            <person name="Schmidt C.J."/>
            <person name="Triplett E.W."/>
            <person name="Tuberville T.D."/>
            <person name="Venegas-Anaya M."/>
            <person name="Howard J.T."/>
            <person name="Jarvis E.D."/>
            <person name="Guillette L.J.Jr."/>
            <person name="Glenn T.C."/>
            <person name="Green R.E."/>
            <person name="Ray D.A."/>
        </authorList>
    </citation>
    <scope>NUCLEOTIDE SEQUENCE [LARGE SCALE GENOMIC DNA]</scope>
    <source>
        <strain evidence="2">KSC_2009_1</strain>
    </source>
</reference>
<sequence length="73" mass="8272">MFSRKTAFTVGKLQIQNLKIEEIMVETVLAPWTIFLVISAAVLIMSFLMFLPPAAVVIWRMKYMPQITLNGAV</sequence>
<accession>A0A151MT68</accession>
<comment type="caution">
    <text evidence="2">The sequence shown here is derived from an EMBL/GenBank/DDBJ whole genome shotgun (WGS) entry which is preliminary data.</text>
</comment>
<keyword evidence="3" id="KW-1185">Reference proteome</keyword>
<keyword evidence="1" id="KW-0472">Membrane</keyword>
<keyword evidence="1" id="KW-0812">Transmembrane</keyword>
<dbReference type="Proteomes" id="UP000050525">
    <property type="component" value="Unassembled WGS sequence"/>
</dbReference>
<dbReference type="InterPro" id="IPR035275">
    <property type="entry name" value="Smim3"/>
</dbReference>
<evidence type="ECO:0000313" key="2">
    <source>
        <dbReference type="EMBL" id="KYO27689.1"/>
    </source>
</evidence>